<evidence type="ECO:0000313" key="3">
    <source>
        <dbReference type="Proteomes" id="UP001500121"/>
    </source>
</evidence>
<organism evidence="2 3">
    <name type="scientific">Amnibacterium soli</name>
    <dbReference type="NCBI Taxonomy" id="1282736"/>
    <lineage>
        <taxon>Bacteria</taxon>
        <taxon>Bacillati</taxon>
        <taxon>Actinomycetota</taxon>
        <taxon>Actinomycetes</taxon>
        <taxon>Micrococcales</taxon>
        <taxon>Microbacteriaceae</taxon>
        <taxon>Amnibacterium</taxon>
    </lineage>
</organism>
<keyword evidence="1" id="KW-0732">Signal</keyword>
<dbReference type="EMBL" id="BAABLP010000003">
    <property type="protein sequence ID" value="GAA4745411.1"/>
    <property type="molecule type" value="Genomic_DNA"/>
</dbReference>
<evidence type="ECO:0008006" key="4">
    <source>
        <dbReference type="Google" id="ProtNLM"/>
    </source>
</evidence>
<feature type="chain" id="PRO_5046062430" description="Tat pathway signal sequence domain protein" evidence="1">
    <location>
        <begin position="21"/>
        <end position="235"/>
    </location>
</feature>
<comment type="caution">
    <text evidence="2">The sequence shown here is derived from an EMBL/GenBank/DDBJ whole genome shotgun (WGS) entry which is preliminary data.</text>
</comment>
<keyword evidence="3" id="KW-1185">Reference proteome</keyword>
<reference evidence="3" key="1">
    <citation type="journal article" date="2019" name="Int. J. Syst. Evol. Microbiol.">
        <title>The Global Catalogue of Microorganisms (GCM) 10K type strain sequencing project: providing services to taxonomists for standard genome sequencing and annotation.</title>
        <authorList>
            <consortium name="The Broad Institute Genomics Platform"/>
            <consortium name="The Broad Institute Genome Sequencing Center for Infectious Disease"/>
            <person name="Wu L."/>
            <person name="Ma J."/>
        </authorList>
    </citation>
    <scope>NUCLEOTIDE SEQUENCE [LARGE SCALE GENOMIC DNA]</scope>
    <source>
        <strain evidence="3">JCM 19015</strain>
    </source>
</reference>
<dbReference type="RefSeq" id="WP_345480629.1">
    <property type="nucleotide sequence ID" value="NZ_BAABLP010000003.1"/>
</dbReference>
<evidence type="ECO:0000313" key="2">
    <source>
        <dbReference type="EMBL" id="GAA4745411.1"/>
    </source>
</evidence>
<sequence length="235" mass="25607">MRRTLITVATAAVLASTVLAAPAEAADRDPLTRGDHVTYNRADYRLSIAPVSGAASVTRFGHRVPATYTVRMIKPGKRSDTVVFSARLGYWRTAYLRTKTVSLDLVRDSSMTTYLKKVTAFSAAYAHQRVLAHTVAYRHRILRGDVSITAGNAGGWVEDHDGSRGIDESGVVLKSEGFFGYDRVRIDVIPDARGTGSTTEYVVYGWDPADGYSVMYDSQGGTTTGYSDDPRGLLK</sequence>
<accession>A0ABP8Z3E0</accession>
<dbReference type="Proteomes" id="UP001500121">
    <property type="component" value="Unassembled WGS sequence"/>
</dbReference>
<gene>
    <name evidence="2" type="ORF">GCM10025783_16470</name>
</gene>
<evidence type="ECO:0000256" key="1">
    <source>
        <dbReference type="SAM" id="SignalP"/>
    </source>
</evidence>
<protein>
    <recommendedName>
        <fullName evidence="4">Tat pathway signal sequence domain protein</fullName>
    </recommendedName>
</protein>
<name>A0ABP8Z3E0_9MICO</name>
<feature type="signal peptide" evidence="1">
    <location>
        <begin position="1"/>
        <end position="20"/>
    </location>
</feature>
<proteinExistence type="predicted"/>